<dbReference type="GO" id="GO:0016020">
    <property type="term" value="C:membrane"/>
    <property type="evidence" value="ECO:0007669"/>
    <property type="project" value="UniProtKB-SubCell"/>
</dbReference>
<evidence type="ECO:0000256" key="3">
    <source>
        <dbReference type="ARBA" id="ARBA00012483"/>
    </source>
</evidence>
<evidence type="ECO:0000256" key="7">
    <source>
        <dbReference type="ARBA" id="ARBA00022771"/>
    </source>
</evidence>
<dbReference type="InterPro" id="IPR001841">
    <property type="entry name" value="Znf_RING"/>
</dbReference>
<dbReference type="InterPro" id="IPR018957">
    <property type="entry name" value="Znf_C3HC4_RING-type"/>
</dbReference>
<evidence type="ECO:0000313" key="15">
    <source>
        <dbReference type="EMBL" id="CAH9143069.1"/>
    </source>
</evidence>
<dbReference type="Gene3D" id="3.30.40.10">
    <property type="entry name" value="Zinc/RING finger domain, C3HC4 (zinc finger)"/>
    <property type="match status" value="1"/>
</dbReference>
<keyword evidence="9" id="KW-0862">Zinc</keyword>
<dbReference type="PROSITE" id="PS50089">
    <property type="entry name" value="ZF_RING_2"/>
    <property type="match status" value="1"/>
</dbReference>
<dbReference type="Pfam" id="PF00097">
    <property type="entry name" value="zf-C3HC4"/>
    <property type="match status" value="1"/>
</dbReference>
<sequence>MWNYHCGMKWSVEEIDTEDDPALQKSLVKIYLKDGYASYSKTWWLDREESGRKKKVLYRFEKCVDVNGECGGTIDLEKILPVGSEEEEEVMTLFTDKVLSPFEHLFYREAYNYVASVMIRGCRDRLIPLVDHNSNSKLYSVSLAVSFQLSVTLGVTVYTWFKRYYFGSKGGQQLPPGLRDYDPSSPMPLPRIVENGYGFFQLGGRAKLDEEEKTCAICFGQYEPQCLVIRLQCLDELHPEEEHSNEADIGAAMLLPCQHIFHANCITRWFQVSLDDRTPHRERLSTNNTCPLCRFRIPTHYYVAALIDRFPR</sequence>
<dbReference type="PANTHER" id="PTHR45977:SF4">
    <property type="entry name" value="RING-TYPE DOMAIN-CONTAINING PROTEIN"/>
    <property type="match status" value="1"/>
</dbReference>
<evidence type="ECO:0000256" key="10">
    <source>
        <dbReference type="ARBA" id="ARBA00022989"/>
    </source>
</evidence>
<dbReference type="AlphaFoldDB" id="A0AAV0G5K9"/>
<keyword evidence="16" id="KW-1185">Reference proteome</keyword>
<keyword evidence="10 13" id="KW-1133">Transmembrane helix</keyword>
<comment type="caution">
    <text evidence="15">The sequence shown here is derived from an EMBL/GenBank/DDBJ whole genome shotgun (WGS) entry which is preliminary data.</text>
</comment>
<comment type="subcellular location">
    <subcellularLocation>
        <location evidence="2">Membrane</location>
        <topology evidence="2">Multi-pass membrane protein</topology>
    </subcellularLocation>
</comment>
<dbReference type="Proteomes" id="UP001152523">
    <property type="component" value="Unassembled WGS sequence"/>
</dbReference>
<name>A0AAV0G5K9_9ASTE</name>
<keyword evidence="8" id="KW-0833">Ubl conjugation pathway</keyword>
<dbReference type="GO" id="GO:0006511">
    <property type="term" value="P:ubiquitin-dependent protein catabolic process"/>
    <property type="evidence" value="ECO:0007669"/>
    <property type="project" value="TreeGrafter"/>
</dbReference>
<dbReference type="GO" id="GO:0008270">
    <property type="term" value="F:zinc ion binding"/>
    <property type="evidence" value="ECO:0007669"/>
    <property type="project" value="UniProtKB-KW"/>
</dbReference>
<evidence type="ECO:0000256" key="8">
    <source>
        <dbReference type="ARBA" id="ARBA00022786"/>
    </source>
</evidence>
<organism evidence="15 16">
    <name type="scientific">Cuscuta epithymum</name>
    <dbReference type="NCBI Taxonomy" id="186058"/>
    <lineage>
        <taxon>Eukaryota</taxon>
        <taxon>Viridiplantae</taxon>
        <taxon>Streptophyta</taxon>
        <taxon>Embryophyta</taxon>
        <taxon>Tracheophyta</taxon>
        <taxon>Spermatophyta</taxon>
        <taxon>Magnoliopsida</taxon>
        <taxon>eudicotyledons</taxon>
        <taxon>Gunneridae</taxon>
        <taxon>Pentapetalae</taxon>
        <taxon>asterids</taxon>
        <taxon>lamiids</taxon>
        <taxon>Solanales</taxon>
        <taxon>Convolvulaceae</taxon>
        <taxon>Cuscuteae</taxon>
        <taxon>Cuscuta</taxon>
        <taxon>Cuscuta subgen. Cuscuta</taxon>
    </lineage>
</organism>
<proteinExistence type="predicted"/>
<dbReference type="InterPro" id="IPR013083">
    <property type="entry name" value="Znf_RING/FYVE/PHD"/>
</dbReference>
<accession>A0AAV0G5K9</accession>
<keyword evidence="6" id="KW-0479">Metal-binding</keyword>
<dbReference type="EC" id="2.3.2.27" evidence="3"/>
<evidence type="ECO:0000256" key="4">
    <source>
        <dbReference type="ARBA" id="ARBA00022679"/>
    </source>
</evidence>
<dbReference type="PANTHER" id="PTHR45977">
    <property type="entry name" value="TARGET OF ERK KINASE MPK-1"/>
    <property type="match status" value="1"/>
</dbReference>
<dbReference type="SMART" id="SM00184">
    <property type="entry name" value="RING"/>
    <property type="match status" value="1"/>
</dbReference>
<evidence type="ECO:0000256" key="9">
    <source>
        <dbReference type="ARBA" id="ARBA00022833"/>
    </source>
</evidence>
<reference evidence="15" key="1">
    <citation type="submission" date="2022-07" db="EMBL/GenBank/DDBJ databases">
        <authorList>
            <person name="Macas J."/>
            <person name="Novak P."/>
            <person name="Neumann P."/>
        </authorList>
    </citation>
    <scope>NUCLEOTIDE SEQUENCE</scope>
</reference>
<dbReference type="SUPFAM" id="SSF57850">
    <property type="entry name" value="RING/U-box"/>
    <property type="match status" value="1"/>
</dbReference>
<protein>
    <recommendedName>
        <fullName evidence="3">RING-type E3 ubiquitin transferase</fullName>
        <ecNumber evidence="3">2.3.2.27</ecNumber>
    </recommendedName>
</protein>
<dbReference type="GO" id="GO:0016567">
    <property type="term" value="P:protein ubiquitination"/>
    <property type="evidence" value="ECO:0007669"/>
    <property type="project" value="TreeGrafter"/>
</dbReference>
<evidence type="ECO:0000256" key="1">
    <source>
        <dbReference type="ARBA" id="ARBA00000900"/>
    </source>
</evidence>
<evidence type="ECO:0000256" key="5">
    <source>
        <dbReference type="ARBA" id="ARBA00022692"/>
    </source>
</evidence>
<feature type="domain" description="RING-type" evidence="14">
    <location>
        <begin position="215"/>
        <end position="294"/>
    </location>
</feature>
<evidence type="ECO:0000256" key="2">
    <source>
        <dbReference type="ARBA" id="ARBA00004141"/>
    </source>
</evidence>
<evidence type="ECO:0000256" key="13">
    <source>
        <dbReference type="SAM" id="Phobius"/>
    </source>
</evidence>
<feature type="transmembrane region" description="Helical" evidence="13">
    <location>
        <begin position="138"/>
        <end position="161"/>
    </location>
</feature>
<evidence type="ECO:0000256" key="6">
    <source>
        <dbReference type="ARBA" id="ARBA00022723"/>
    </source>
</evidence>
<keyword evidence="4" id="KW-0808">Transferase</keyword>
<keyword evidence="7 12" id="KW-0863">Zinc-finger</keyword>
<evidence type="ECO:0000256" key="12">
    <source>
        <dbReference type="PROSITE-ProRule" id="PRU00175"/>
    </source>
</evidence>
<evidence type="ECO:0000259" key="14">
    <source>
        <dbReference type="PROSITE" id="PS50089"/>
    </source>
</evidence>
<evidence type="ECO:0000313" key="16">
    <source>
        <dbReference type="Proteomes" id="UP001152523"/>
    </source>
</evidence>
<keyword evidence="11 13" id="KW-0472">Membrane</keyword>
<gene>
    <name evidence="15" type="ORF">CEPIT_LOCUS40382</name>
</gene>
<keyword evidence="5 13" id="KW-0812">Transmembrane</keyword>
<evidence type="ECO:0000256" key="11">
    <source>
        <dbReference type="ARBA" id="ARBA00023136"/>
    </source>
</evidence>
<dbReference type="GO" id="GO:0061630">
    <property type="term" value="F:ubiquitin protein ligase activity"/>
    <property type="evidence" value="ECO:0007669"/>
    <property type="project" value="UniProtKB-EC"/>
</dbReference>
<comment type="catalytic activity">
    <reaction evidence="1">
        <text>S-ubiquitinyl-[E2 ubiquitin-conjugating enzyme]-L-cysteine + [acceptor protein]-L-lysine = [E2 ubiquitin-conjugating enzyme]-L-cysteine + N(6)-ubiquitinyl-[acceptor protein]-L-lysine.</text>
        <dbReference type="EC" id="2.3.2.27"/>
    </reaction>
</comment>
<dbReference type="EMBL" id="CAMAPF010001048">
    <property type="protein sequence ID" value="CAH9143069.1"/>
    <property type="molecule type" value="Genomic_DNA"/>
</dbReference>